<dbReference type="AlphaFoldDB" id="A0A8X6PTW1"/>
<protein>
    <submittedName>
        <fullName evidence="2">Uncharacterized protein</fullName>
    </submittedName>
</protein>
<gene>
    <name evidence="2" type="ORF">NPIL_418271</name>
</gene>
<evidence type="ECO:0000313" key="3">
    <source>
        <dbReference type="Proteomes" id="UP000887013"/>
    </source>
</evidence>
<organism evidence="2 3">
    <name type="scientific">Nephila pilipes</name>
    <name type="common">Giant wood spider</name>
    <name type="synonym">Nephila maculata</name>
    <dbReference type="NCBI Taxonomy" id="299642"/>
    <lineage>
        <taxon>Eukaryota</taxon>
        <taxon>Metazoa</taxon>
        <taxon>Ecdysozoa</taxon>
        <taxon>Arthropoda</taxon>
        <taxon>Chelicerata</taxon>
        <taxon>Arachnida</taxon>
        <taxon>Araneae</taxon>
        <taxon>Araneomorphae</taxon>
        <taxon>Entelegynae</taxon>
        <taxon>Araneoidea</taxon>
        <taxon>Nephilidae</taxon>
        <taxon>Nephila</taxon>
    </lineage>
</organism>
<name>A0A8X6PTW1_NEPPI</name>
<evidence type="ECO:0000256" key="1">
    <source>
        <dbReference type="SAM" id="MobiDB-lite"/>
    </source>
</evidence>
<proteinExistence type="predicted"/>
<dbReference type="Proteomes" id="UP000887013">
    <property type="component" value="Unassembled WGS sequence"/>
</dbReference>
<feature type="region of interest" description="Disordered" evidence="1">
    <location>
        <begin position="1"/>
        <end position="21"/>
    </location>
</feature>
<keyword evidence="3" id="KW-1185">Reference proteome</keyword>
<reference evidence="2" key="1">
    <citation type="submission" date="2020-08" db="EMBL/GenBank/DDBJ databases">
        <title>Multicomponent nature underlies the extraordinary mechanical properties of spider dragline silk.</title>
        <authorList>
            <person name="Kono N."/>
            <person name="Nakamura H."/>
            <person name="Mori M."/>
            <person name="Yoshida Y."/>
            <person name="Ohtoshi R."/>
            <person name="Malay A.D."/>
            <person name="Moran D.A.P."/>
            <person name="Tomita M."/>
            <person name="Numata K."/>
            <person name="Arakawa K."/>
        </authorList>
    </citation>
    <scope>NUCLEOTIDE SEQUENCE</scope>
</reference>
<accession>A0A8X6PTW1</accession>
<evidence type="ECO:0000313" key="2">
    <source>
        <dbReference type="EMBL" id="GFT89236.1"/>
    </source>
</evidence>
<comment type="caution">
    <text evidence="2">The sequence shown here is derived from an EMBL/GenBank/DDBJ whole genome shotgun (WGS) entry which is preliminary data.</text>
</comment>
<dbReference type="EMBL" id="BMAW01120415">
    <property type="protein sequence ID" value="GFT89236.1"/>
    <property type="molecule type" value="Genomic_DNA"/>
</dbReference>
<dbReference type="OrthoDB" id="7437619at2759"/>
<sequence length="85" mass="9712">MEAERTAGKSPEEQRLAVIEWKKGRRRSKNNKVINNADTTAQKKILNEIFSMEELREAIGNFKVKKQPGSGNIFLEFLKHLGLEA</sequence>
<feature type="compositionally biased region" description="Basic and acidic residues" evidence="1">
    <location>
        <begin position="1"/>
        <end position="15"/>
    </location>
</feature>